<evidence type="ECO:0000256" key="5">
    <source>
        <dbReference type="SAM" id="MobiDB-lite"/>
    </source>
</evidence>
<feature type="region of interest" description="Disordered" evidence="5">
    <location>
        <begin position="252"/>
        <end position="283"/>
    </location>
</feature>
<dbReference type="OrthoDB" id="5894at2759"/>
<evidence type="ECO:0000256" key="2">
    <source>
        <dbReference type="ARBA" id="ARBA00022771"/>
    </source>
</evidence>
<dbReference type="InterPro" id="IPR022755">
    <property type="entry name" value="Znf_C2H2_jaz"/>
</dbReference>
<dbReference type="Gene3D" id="1.10.287.110">
    <property type="entry name" value="DnaJ domain"/>
    <property type="match status" value="1"/>
</dbReference>
<name>A0A1E3P995_WICAA</name>
<evidence type="ECO:0000256" key="1">
    <source>
        <dbReference type="ARBA" id="ARBA00022723"/>
    </source>
</evidence>
<dbReference type="PANTHER" id="PTHR44029">
    <property type="entry name" value="DNAJ HOMOLOG SUBFAMILY C MEMBER 21"/>
    <property type="match status" value="1"/>
</dbReference>
<dbReference type="SMART" id="SM00271">
    <property type="entry name" value="DnaJ"/>
    <property type="match status" value="1"/>
</dbReference>
<dbReference type="STRING" id="683960.A0A1E3P995"/>
<evidence type="ECO:0000259" key="7">
    <source>
        <dbReference type="PROSITE" id="PS50157"/>
    </source>
</evidence>
<dbReference type="PROSITE" id="PS00028">
    <property type="entry name" value="ZINC_FINGER_C2H2_1"/>
    <property type="match status" value="2"/>
</dbReference>
<accession>A0A1E3P995</accession>
<dbReference type="PANTHER" id="PTHR44029:SF1">
    <property type="entry name" value="DNAJ HOMOLOG SUBFAMILY C MEMBER 21"/>
    <property type="match status" value="1"/>
</dbReference>
<evidence type="ECO:0000256" key="3">
    <source>
        <dbReference type="ARBA" id="ARBA00022833"/>
    </source>
</evidence>
<feature type="compositionally biased region" description="Acidic residues" evidence="5">
    <location>
        <begin position="366"/>
        <end position="391"/>
    </location>
</feature>
<dbReference type="PROSITE" id="PS00636">
    <property type="entry name" value="DNAJ_1"/>
    <property type="match status" value="1"/>
</dbReference>
<feature type="region of interest" description="Disordered" evidence="5">
    <location>
        <begin position="550"/>
        <end position="570"/>
    </location>
</feature>
<feature type="compositionally biased region" description="Basic residues" evidence="5">
    <location>
        <begin position="560"/>
        <end position="570"/>
    </location>
</feature>
<evidence type="ECO:0000256" key="4">
    <source>
        <dbReference type="PROSITE-ProRule" id="PRU00042"/>
    </source>
</evidence>
<dbReference type="PROSITE" id="PS50076">
    <property type="entry name" value="DNAJ_2"/>
    <property type="match status" value="1"/>
</dbReference>
<dbReference type="InterPro" id="IPR018253">
    <property type="entry name" value="DnaJ_domain_CS"/>
</dbReference>
<dbReference type="Gene3D" id="3.30.160.60">
    <property type="entry name" value="Classic Zinc Finger"/>
    <property type="match status" value="1"/>
</dbReference>
<dbReference type="GO" id="GO:0003676">
    <property type="term" value="F:nucleic acid binding"/>
    <property type="evidence" value="ECO:0007669"/>
    <property type="project" value="InterPro"/>
</dbReference>
<dbReference type="InterPro" id="IPR003604">
    <property type="entry name" value="Matrin/U1-like-C_Znf_C2H2"/>
</dbReference>
<evidence type="ECO:0000313" key="9">
    <source>
        <dbReference type="Proteomes" id="UP000094112"/>
    </source>
</evidence>
<feature type="compositionally biased region" description="Acidic residues" evidence="5">
    <location>
        <begin position="417"/>
        <end position="437"/>
    </location>
</feature>
<dbReference type="InterPro" id="IPR054076">
    <property type="entry name" value="ZUO1-like_ZHD"/>
</dbReference>
<dbReference type="SMART" id="SM00451">
    <property type="entry name" value="ZnF_U1"/>
    <property type="match status" value="2"/>
</dbReference>
<dbReference type="InterPro" id="IPR013087">
    <property type="entry name" value="Znf_C2H2_type"/>
</dbReference>
<proteinExistence type="predicted"/>
<evidence type="ECO:0000313" key="8">
    <source>
        <dbReference type="EMBL" id="ODQ61979.1"/>
    </source>
</evidence>
<dbReference type="GO" id="GO:0005737">
    <property type="term" value="C:cytoplasm"/>
    <property type="evidence" value="ECO:0007669"/>
    <property type="project" value="TreeGrafter"/>
</dbReference>
<dbReference type="SUPFAM" id="SSF46565">
    <property type="entry name" value="Chaperone J-domain"/>
    <property type="match status" value="1"/>
</dbReference>
<dbReference type="AlphaFoldDB" id="A0A1E3P995"/>
<dbReference type="EMBL" id="KV454208">
    <property type="protein sequence ID" value="ODQ61979.1"/>
    <property type="molecule type" value="Genomic_DNA"/>
</dbReference>
<keyword evidence="9" id="KW-1185">Reference proteome</keyword>
<feature type="compositionally biased region" description="Basic residues" evidence="5">
    <location>
        <begin position="498"/>
        <end position="507"/>
    </location>
</feature>
<feature type="compositionally biased region" description="Basic and acidic residues" evidence="5">
    <location>
        <begin position="253"/>
        <end position="282"/>
    </location>
</feature>
<dbReference type="Pfam" id="PF12171">
    <property type="entry name" value="zf-C2H2_jaz"/>
    <property type="match status" value="1"/>
</dbReference>
<dbReference type="InterPro" id="IPR001623">
    <property type="entry name" value="DnaJ_domain"/>
</dbReference>
<dbReference type="InterPro" id="IPR051964">
    <property type="entry name" value="Chaperone_stress_response"/>
</dbReference>
<dbReference type="SMART" id="SM00355">
    <property type="entry name" value="ZnF_C2H2"/>
    <property type="match status" value="2"/>
</dbReference>
<feature type="region of interest" description="Disordered" evidence="5">
    <location>
        <begin position="485"/>
        <end position="532"/>
    </location>
</feature>
<protein>
    <recommendedName>
        <fullName evidence="10">J domain-containing protein</fullName>
    </recommendedName>
</protein>
<evidence type="ECO:0008006" key="10">
    <source>
        <dbReference type="Google" id="ProtNLM"/>
    </source>
</evidence>
<dbReference type="RefSeq" id="XP_019041186.1">
    <property type="nucleotide sequence ID" value="XM_019181121.1"/>
</dbReference>
<dbReference type="FunFam" id="1.10.287.110:FF:000046">
    <property type="entry name" value="dnaJ homolog subfamily C member 21"/>
    <property type="match status" value="1"/>
</dbReference>
<feature type="domain" description="C2H2-type" evidence="7">
    <location>
        <begin position="319"/>
        <end position="343"/>
    </location>
</feature>
<dbReference type="CDD" id="cd06257">
    <property type="entry name" value="DnaJ"/>
    <property type="match status" value="1"/>
</dbReference>
<sequence length="570" mass="65476">MKTDYYELLGVESAATDIELKKAYRKKALQYHPDKNPDDVEAATKVFAQIRLAYEVLSDSQERAWYDAHKNQILREDDDYYADDGDDLEPEVTGTTTEEILKFFDPSLYTRIDDSMAGMYVLAGRVFDKLASEEILAGRQQGLDKYATYQDDDPTELTNVMYPKFGRSKSDYGTQVRKFYQVWSSFATVKTFSWKDEYRYSTAGDRRTRRAMERENKKARDTARREYNETIRSFVSFLKKRDPRVKEGAAAYEQEKKRKNQEELRKQIAKDRAANASKRGEYEAQNWQQIDDLEFQEIESHFVSGDEEASEDDGDVQVFECVICDKVFKTEKQFQTHETSKRHKKLLAKLKWEMKQEGIVLGIDPVSDESDFDTADEDYTDEDESNNEDLSDEKSAPLTKSEVNNELDAEKGPAKENEDEDLEIDDDIESDLESTEEDIPKKKLSKKEKKKQKYNRNKPILKEESEEEIDELAKLAAALETGVSLAEEESEDEWSVNKNKKKKKGKKVTTADTSASETPPPSAQPKDTTIGSEKCSVCNAQFTSRNKLFQHVNSTGHAAAPKKKSGKKKR</sequence>
<dbReference type="PRINTS" id="PR00625">
    <property type="entry name" value="JDOMAIN"/>
</dbReference>
<dbReference type="Pfam" id="PF00226">
    <property type="entry name" value="DnaJ"/>
    <property type="match status" value="1"/>
</dbReference>
<dbReference type="Pfam" id="PF21884">
    <property type="entry name" value="ZUO1-like_ZHD"/>
    <property type="match status" value="1"/>
</dbReference>
<gene>
    <name evidence="8" type="ORF">WICANDRAFT_25259</name>
</gene>
<keyword evidence="3" id="KW-0862">Zinc</keyword>
<feature type="domain" description="J" evidence="6">
    <location>
        <begin position="4"/>
        <end position="70"/>
    </location>
</feature>
<dbReference type="Proteomes" id="UP000094112">
    <property type="component" value="Unassembled WGS sequence"/>
</dbReference>
<keyword evidence="1" id="KW-0479">Metal-binding</keyword>
<dbReference type="InterPro" id="IPR036869">
    <property type="entry name" value="J_dom_sf"/>
</dbReference>
<feature type="compositionally biased region" description="Basic residues" evidence="5">
    <location>
        <begin position="442"/>
        <end position="456"/>
    </location>
</feature>
<dbReference type="GeneID" id="30198367"/>
<keyword evidence="2 4" id="KW-0863">Zinc-finger</keyword>
<evidence type="ECO:0000259" key="6">
    <source>
        <dbReference type="PROSITE" id="PS50076"/>
    </source>
</evidence>
<dbReference type="InterPro" id="IPR036236">
    <property type="entry name" value="Znf_C2H2_sf"/>
</dbReference>
<dbReference type="GO" id="GO:0008270">
    <property type="term" value="F:zinc ion binding"/>
    <property type="evidence" value="ECO:0007669"/>
    <property type="project" value="UniProtKB-KW"/>
</dbReference>
<dbReference type="PROSITE" id="PS50157">
    <property type="entry name" value="ZINC_FINGER_C2H2_2"/>
    <property type="match status" value="1"/>
</dbReference>
<dbReference type="SUPFAM" id="SSF57667">
    <property type="entry name" value="beta-beta-alpha zinc fingers"/>
    <property type="match status" value="2"/>
</dbReference>
<reference evidence="8 9" key="1">
    <citation type="journal article" date="2016" name="Proc. Natl. Acad. Sci. U.S.A.">
        <title>Comparative genomics of biotechnologically important yeasts.</title>
        <authorList>
            <person name="Riley R."/>
            <person name="Haridas S."/>
            <person name="Wolfe K.H."/>
            <person name="Lopes M.R."/>
            <person name="Hittinger C.T."/>
            <person name="Goeker M."/>
            <person name="Salamov A.A."/>
            <person name="Wisecaver J.H."/>
            <person name="Long T.M."/>
            <person name="Calvey C.H."/>
            <person name="Aerts A.L."/>
            <person name="Barry K.W."/>
            <person name="Choi C."/>
            <person name="Clum A."/>
            <person name="Coughlan A.Y."/>
            <person name="Deshpande S."/>
            <person name="Douglass A.P."/>
            <person name="Hanson S.J."/>
            <person name="Klenk H.-P."/>
            <person name="LaButti K.M."/>
            <person name="Lapidus A."/>
            <person name="Lindquist E.A."/>
            <person name="Lipzen A.M."/>
            <person name="Meier-Kolthoff J.P."/>
            <person name="Ohm R.A."/>
            <person name="Otillar R.P."/>
            <person name="Pangilinan J.L."/>
            <person name="Peng Y."/>
            <person name="Rokas A."/>
            <person name="Rosa C.A."/>
            <person name="Scheuner C."/>
            <person name="Sibirny A.A."/>
            <person name="Slot J.C."/>
            <person name="Stielow J.B."/>
            <person name="Sun H."/>
            <person name="Kurtzman C.P."/>
            <person name="Blackwell M."/>
            <person name="Grigoriev I.V."/>
            <person name="Jeffries T.W."/>
        </authorList>
    </citation>
    <scope>NUCLEOTIDE SEQUENCE [LARGE SCALE GENOMIC DNA]</scope>
    <source>
        <strain evidence="9">ATCC 58044 / CBS 1984 / NCYC 433 / NRRL Y-366-8</strain>
    </source>
</reference>
<organism evidence="8 9">
    <name type="scientific">Wickerhamomyces anomalus (strain ATCC 58044 / CBS 1984 / NCYC 433 / NRRL Y-366-8)</name>
    <name type="common">Yeast</name>
    <name type="synonym">Hansenula anomala</name>
    <dbReference type="NCBI Taxonomy" id="683960"/>
    <lineage>
        <taxon>Eukaryota</taxon>
        <taxon>Fungi</taxon>
        <taxon>Dikarya</taxon>
        <taxon>Ascomycota</taxon>
        <taxon>Saccharomycotina</taxon>
        <taxon>Saccharomycetes</taxon>
        <taxon>Phaffomycetales</taxon>
        <taxon>Wickerhamomycetaceae</taxon>
        <taxon>Wickerhamomyces</taxon>
    </lineage>
</organism>
<feature type="region of interest" description="Disordered" evidence="5">
    <location>
        <begin position="362"/>
        <end position="466"/>
    </location>
</feature>
<dbReference type="Pfam" id="PF12874">
    <property type="entry name" value="zf-met"/>
    <property type="match status" value="1"/>
</dbReference>